<dbReference type="EMBL" id="JAAIUV010000001">
    <property type="protein sequence ID" value="NEX77399.1"/>
    <property type="molecule type" value="Genomic_DNA"/>
</dbReference>
<organism evidence="1 2">
    <name type="scientific">Neobacillus thermocopriae</name>
    <dbReference type="NCBI Taxonomy" id="1215031"/>
    <lineage>
        <taxon>Bacteria</taxon>
        <taxon>Bacillati</taxon>
        <taxon>Bacillota</taxon>
        <taxon>Bacilli</taxon>
        <taxon>Bacillales</taxon>
        <taxon>Bacillaceae</taxon>
        <taxon>Neobacillus</taxon>
    </lineage>
</organism>
<proteinExistence type="predicted"/>
<gene>
    <name evidence="1" type="ORF">G4Z05_00595</name>
</gene>
<evidence type="ECO:0000313" key="1">
    <source>
        <dbReference type="EMBL" id="NEX77399.1"/>
    </source>
</evidence>
<name>A0A6B3TM57_9BACI</name>
<sequence>MNANWKIFEQEKTLEEIFKDYPNALRLVEREIERVKNEEKIVGIDPESWMAKEILWQSKRLIDIENDVNSIKRSISRIENYLIPKSLDTSR</sequence>
<dbReference type="Proteomes" id="UP000481621">
    <property type="component" value="Unassembled WGS sequence"/>
</dbReference>
<protein>
    <submittedName>
        <fullName evidence="1">Uncharacterized protein</fullName>
    </submittedName>
</protein>
<dbReference type="AlphaFoldDB" id="A0A6B3TM57"/>
<keyword evidence="2" id="KW-1185">Reference proteome</keyword>
<evidence type="ECO:0000313" key="2">
    <source>
        <dbReference type="Proteomes" id="UP000481621"/>
    </source>
</evidence>
<accession>A0A6B3TM57</accession>
<reference evidence="1" key="1">
    <citation type="submission" date="2020-02" db="EMBL/GenBank/DDBJ databases">
        <title>Bacillus sedimentmangrovi sp. nov., isolated from sediment of the mangrove ecosystem.</title>
        <authorList>
            <person name="Liu G."/>
        </authorList>
    </citation>
    <scope>NUCLEOTIDE SEQUENCE [LARGE SCALE GENOMIC DNA]</scope>
    <source>
        <strain evidence="1">SgZ-7</strain>
    </source>
</reference>
<dbReference type="RefSeq" id="WP_163249941.1">
    <property type="nucleotide sequence ID" value="NZ_JAAIUV010000001.1"/>
</dbReference>
<comment type="caution">
    <text evidence="1">The sequence shown here is derived from an EMBL/GenBank/DDBJ whole genome shotgun (WGS) entry which is preliminary data.</text>
</comment>